<dbReference type="EMBL" id="ABGD02000014">
    <property type="protein sequence ID" value="EDS11224.1"/>
    <property type="molecule type" value="Genomic_DNA"/>
</dbReference>
<feature type="region of interest" description="Disordered" evidence="1">
    <location>
        <begin position="1"/>
        <end position="79"/>
    </location>
</feature>
<proteinExistence type="predicted"/>
<evidence type="ECO:0000313" key="3">
    <source>
        <dbReference type="Proteomes" id="UP000003803"/>
    </source>
</evidence>
<sequence length="227" mass="26874">MKMGESFSKQQGNQEFEPNLQTPQQDEKETGQNRHPDLQRESSDLDKRQPPESNRTFTRDDFNRAVAAERRKAAEEARNAAMQEFEEKQNKVKQRQAEAEKFSKLQAEEQVRVLQERLETLEREKTEIQLQREADNLRQKAIEKATAAKLPISFVSDIDYRNIDAEKLDDLIQDRWNDFNREVENRLNEILPNRTPQTHKEIPDPYAWQKPSQPAGQRKPWEKFTNR</sequence>
<feature type="region of interest" description="Disordered" evidence="1">
    <location>
        <begin position="190"/>
        <end position="227"/>
    </location>
</feature>
<accession>B0PAP4</accession>
<reference evidence="2" key="2">
    <citation type="submission" date="2013-09" db="EMBL/GenBank/DDBJ databases">
        <title>Draft genome sequence of Anaerotruncus colihominis(DSM 17241).</title>
        <authorList>
            <person name="Sudarsanam P."/>
            <person name="Ley R."/>
            <person name="Guruge J."/>
            <person name="Turnbaugh P.J."/>
            <person name="Mahowald M."/>
            <person name="Liep D."/>
            <person name="Gordon J."/>
        </authorList>
    </citation>
    <scope>NUCLEOTIDE SEQUENCE</scope>
    <source>
        <strain evidence="2">DSM 17241</strain>
    </source>
</reference>
<gene>
    <name evidence="2" type="ORF">ANACOL_01844</name>
</gene>
<name>B0PAP4_9FIRM</name>
<evidence type="ECO:0000313" key="2">
    <source>
        <dbReference type="EMBL" id="EDS11224.1"/>
    </source>
</evidence>
<feature type="compositionally biased region" description="Basic and acidic residues" evidence="1">
    <location>
        <begin position="25"/>
        <end position="50"/>
    </location>
</feature>
<dbReference type="HOGENOM" id="CLU_1217763_0_0_9"/>
<comment type="caution">
    <text evidence="2">The sequence shown here is derived from an EMBL/GenBank/DDBJ whole genome shotgun (WGS) entry which is preliminary data.</text>
</comment>
<protein>
    <recommendedName>
        <fullName evidence="4">DUF4355 domain-containing protein</fullName>
    </recommendedName>
</protein>
<feature type="compositionally biased region" description="Polar residues" evidence="1">
    <location>
        <begin position="7"/>
        <end position="24"/>
    </location>
</feature>
<evidence type="ECO:0008006" key="4">
    <source>
        <dbReference type="Google" id="ProtNLM"/>
    </source>
</evidence>
<dbReference type="AlphaFoldDB" id="B0PAP4"/>
<feature type="compositionally biased region" description="Basic and acidic residues" evidence="1">
    <location>
        <begin position="57"/>
        <end position="78"/>
    </location>
</feature>
<organism evidence="2 3">
    <name type="scientific">Anaerotruncus colihominis DSM 17241</name>
    <dbReference type="NCBI Taxonomy" id="445972"/>
    <lineage>
        <taxon>Bacteria</taxon>
        <taxon>Bacillati</taxon>
        <taxon>Bacillota</taxon>
        <taxon>Clostridia</taxon>
        <taxon>Eubacteriales</taxon>
        <taxon>Oscillospiraceae</taxon>
        <taxon>Anaerotruncus</taxon>
    </lineage>
</organism>
<evidence type="ECO:0000256" key="1">
    <source>
        <dbReference type="SAM" id="MobiDB-lite"/>
    </source>
</evidence>
<reference evidence="2" key="1">
    <citation type="submission" date="2007-11" db="EMBL/GenBank/DDBJ databases">
        <authorList>
            <person name="Fulton L."/>
            <person name="Clifton S."/>
            <person name="Fulton B."/>
            <person name="Xu J."/>
            <person name="Minx P."/>
            <person name="Pepin K.H."/>
            <person name="Johnson M."/>
            <person name="Thiruvilangam P."/>
            <person name="Bhonagiri V."/>
            <person name="Nash W.E."/>
            <person name="Mardis E.R."/>
            <person name="Wilson R.K."/>
        </authorList>
    </citation>
    <scope>NUCLEOTIDE SEQUENCE [LARGE SCALE GENOMIC DNA]</scope>
    <source>
        <strain evidence="2">DSM 17241</strain>
    </source>
</reference>
<dbReference type="Proteomes" id="UP000003803">
    <property type="component" value="Unassembled WGS sequence"/>
</dbReference>
<keyword evidence="3" id="KW-1185">Reference proteome</keyword>